<accession>A0A8J3CCI6</accession>
<comment type="catalytic activity">
    <reaction evidence="7">
        <text>a 1,2-diacyl-sn-glycero-3-phosphocholine + H2O = phosphocholine + a 1,2-diacyl-sn-glycerol + H(+)</text>
        <dbReference type="Rhea" id="RHEA:10604"/>
        <dbReference type="ChEBI" id="CHEBI:15377"/>
        <dbReference type="ChEBI" id="CHEBI:15378"/>
        <dbReference type="ChEBI" id="CHEBI:17815"/>
        <dbReference type="ChEBI" id="CHEBI:57643"/>
        <dbReference type="ChEBI" id="CHEBI:295975"/>
        <dbReference type="EC" id="3.1.4.3"/>
    </reaction>
    <physiologicalReaction direction="left-to-right" evidence="7">
        <dbReference type="Rhea" id="RHEA:10605"/>
    </physiologicalReaction>
</comment>
<dbReference type="PROSITE" id="PS51318">
    <property type="entry name" value="TAT"/>
    <property type="match status" value="1"/>
</dbReference>
<dbReference type="AlphaFoldDB" id="A0A8J3CCI6"/>
<keyword evidence="6" id="KW-0843">Virulence</keyword>
<reference evidence="10" key="2">
    <citation type="submission" date="2020-09" db="EMBL/GenBank/DDBJ databases">
        <authorList>
            <person name="Sun Q."/>
            <person name="Zhou Y."/>
        </authorList>
    </citation>
    <scope>NUCLEOTIDE SEQUENCE</scope>
    <source>
        <strain evidence="10">CGMCC 4.5737</strain>
    </source>
</reference>
<dbReference type="Pfam" id="PF04185">
    <property type="entry name" value="Phosphoesterase"/>
    <property type="match status" value="1"/>
</dbReference>
<evidence type="ECO:0000313" key="10">
    <source>
        <dbReference type="EMBL" id="GGM46202.1"/>
    </source>
</evidence>
<keyword evidence="4" id="KW-0964">Secreted</keyword>
<evidence type="ECO:0000256" key="1">
    <source>
        <dbReference type="ARBA" id="ARBA00004191"/>
    </source>
</evidence>
<evidence type="ECO:0000256" key="2">
    <source>
        <dbReference type="ARBA" id="ARBA00009717"/>
    </source>
</evidence>
<feature type="domain" description="Bacterial phospholipase C C-terminal" evidence="9">
    <location>
        <begin position="519"/>
        <end position="600"/>
    </location>
</feature>
<dbReference type="Pfam" id="PF05506">
    <property type="entry name" value="PLipase_C_C"/>
    <property type="match status" value="2"/>
</dbReference>
<reference evidence="10" key="1">
    <citation type="journal article" date="2014" name="Int. J. Syst. Evol. Microbiol.">
        <title>Complete genome sequence of Corynebacterium casei LMG S-19264T (=DSM 44701T), isolated from a smear-ripened cheese.</title>
        <authorList>
            <consortium name="US DOE Joint Genome Institute (JGI-PGF)"/>
            <person name="Walter F."/>
            <person name="Albersmeier A."/>
            <person name="Kalinowski J."/>
            <person name="Ruckert C."/>
        </authorList>
    </citation>
    <scope>NUCLEOTIDE SEQUENCE</scope>
    <source>
        <strain evidence="10">CGMCC 4.5737</strain>
    </source>
</reference>
<evidence type="ECO:0000256" key="3">
    <source>
        <dbReference type="ARBA" id="ARBA00012018"/>
    </source>
</evidence>
<comment type="subcellular location">
    <subcellularLocation>
        <location evidence="1">Secreted</location>
        <location evidence="1">Cell wall</location>
    </subcellularLocation>
</comment>
<evidence type="ECO:0000256" key="7">
    <source>
        <dbReference type="ARBA" id="ARBA00048421"/>
    </source>
</evidence>
<protein>
    <recommendedName>
        <fullName evidence="3">phospholipase C</fullName>
        <ecNumber evidence="3">3.1.4.3</ecNumber>
    </recommendedName>
</protein>
<feature type="domain" description="Bacterial phospholipase C C-terminal" evidence="9">
    <location>
        <begin position="620"/>
        <end position="688"/>
    </location>
</feature>
<comment type="caution">
    <text evidence="10">The sequence shown here is derived from an EMBL/GenBank/DDBJ whole genome shotgun (WGS) entry which is preliminary data.</text>
</comment>
<evidence type="ECO:0000256" key="8">
    <source>
        <dbReference type="SAM" id="MobiDB-lite"/>
    </source>
</evidence>
<dbReference type="Gene3D" id="3.40.720.10">
    <property type="entry name" value="Alkaline Phosphatase, subunit A"/>
    <property type="match status" value="2"/>
</dbReference>
<dbReference type="GO" id="GO:0034480">
    <property type="term" value="F:phosphatidylcholine phospholipase C activity"/>
    <property type="evidence" value="ECO:0007669"/>
    <property type="project" value="UniProtKB-EC"/>
</dbReference>
<keyword evidence="4" id="KW-0134">Cell wall</keyword>
<evidence type="ECO:0000256" key="6">
    <source>
        <dbReference type="ARBA" id="ARBA00023026"/>
    </source>
</evidence>
<evidence type="ECO:0000256" key="5">
    <source>
        <dbReference type="ARBA" id="ARBA00022801"/>
    </source>
</evidence>
<comment type="similarity">
    <text evidence="2">Belongs to the bacterial phospholipase C family.</text>
</comment>
<dbReference type="GO" id="GO:0016042">
    <property type="term" value="P:lipid catabolic process"/>
    <property type="evidence" value="ECO:0007669"/>
    <property type="project" value="InterPro"/>
</dbReference>
<keyword evidence="5" id="KW-0378">Hydrolase</keyword>
<dbReference type="InterPro" id="IPR017850">
    <property type="entry name" value="Alkaline_phosphatase_core_sf"/>
</dbReference>
<dbReference type="EC" id="3.1.4.3" evidence="3"/>
<proteinExistence type="inferred from homology"/>
<dbReference type="Proteomes" id="UP000637578">
    <property type="component" value="Unassembled WGS sequence"/>
</dbReference>
<evidence type="ECO:0000256" key="4">
    <source>
        <dbReference type="ARBA" id="ARBA00022512"/>
    </source>
</evidence>
<evidence type="ECO:0000259" key="9">
    <source>
        <dbReference type="Pfam" id="PF05506"/>
    </source>
</evidence>
<dbReference type="InterPro" id="IPR006311">
    <property type="entry name" value="TAT_signal"/>
</dbReference>
<dbReference type="InterPro" id="IPR017767">
    <property type="entry name" value="PC-PLC"/>
</dbReference>
<dbReference type="NCBIfam" id="TIGR03396">
    <property type="entry name" value="PC_PLC"/>
    <property type="match status" value="1"/>
</dbReference>
<dbReference type="InterPro" id="IPR007312">
    <property type="entry name" value="Phosphoesterase"/>
</dbReference>
<dbReference type="PANTHER" id="PTHR31956">
    <property type="entry name" value="NON-SPECIFIC PHOSPHOLIPASE C4-RELATED"/>
    <property type="match status" value="1"/>
</dbReference>
<dbReference type="InterPro" id="IPR008475">
    <property type="entry name" value="PLipase_C_C"/>
</dbReference>
<keyword evidence="11" id="KW-1185">Reference proteome</keyword>
<dbReference type="RefSeq" id="WP_189055564.1">
    <property type="nucleotide sequence ID" value="NZ_BMMK01000005.1"/>
</dbReference>
<gene>
    <name evidence="10" type="ORF">GCM10012275_16530</name>
</gene>
<evidence type="ECO:0000313" key="11">
    <source>
        <dbReference type="Proteomes" id="UP000637578"/>
    </source>
</evidence>
<dbReference type="PANTHER" id="PTHR31956:SF1">
    <property type="entry name" value="NON-SPECIFIC PHOSPHOLIPASE C1"/>
    <property type="match status" value="1"/>
</dbReference>
<name>A0A8J3CCI6_9PSEU</name>
<dbReference type="EMBL" id="BMMK01000005">
    <property type="protein sequence ID" value="GGM46202.1"/>
    <property type="molecule type" value="Genomic_DNA"/>
</dbReference>
<sequence length="698" mass="78663">MTGISRRRLLGSATAAAVGGAALSLLPPSLHRAMAEPMRRGGLDAIEHVIVLMQENRSFDHYYGTLRGVRGYGDQAPLPLRNGRSIFHQPAPRGGEVLPFSLREMAERAGRDSSDIQYLGALDHSWDGSTRAWGRGWNNEWIAAKTPATMTYYERQDIPLQYELADTFTICDAYHCSVFGSTNPNRNYLWSGTIGYEPGTARRAVTNAAYSYDHAGYEWTTYPERLEAASISWQIYQEWDNFTDNAVEYFVPFKRIGHKILRAVEERHRTTEEFYVSLFGKSGEERNRFLEQLEAGRASLTDVERRLFDRAMYRSEPDTLISRLRDDIAARRLPRVSWLVPSAAYSEHPSSSTPVGSANLVYQLLDVLASDLDTWSKTVVFLNFDENDGYFDHVPPPVSPRPAGGNGDDWYEGKPIGLGPRVPMTVISPWTIGGHVNSEVFDHTSLLRFLERWTGVREPNISAWRRTVCGDLTSVFDFHQSGKPPVLHKPGPIPSPIQRWHPEPPAEQAIPEQERGRRPARALPYRPSVSTLLDKSGKLRLTLVNNGSASAHFALYSYRGEFEEPLHVDVHGKHTETVSTSSDYSLVVQGPNQFWYELTGSLPGAAAHVEVGMRTFSWRAGVELVLDNHGDTPVLLQIRALRYADRTETVRLQPRRSRGVSWRTDHGWYDVEITAPQDESFRRRLTGRVENGRAGLTA</sequence>
<feature type="region of interest" description="Disordered" evidence="8">
    <location>
        <begin position="496"/>
        <end position="523"/>
    </location>
</feature>
<organism evidence="10 11">
    <name type="scientific">Longimycelium tulufanense</name>
    <dbReference type="NCBI Taxonomy" id="907463"/>
    <lineage>
        <taxon>Bacteria</taxon>
        <taxon>Bacillati</taxon>
        <taxon>Actinomycetota</taxon>
        <taxon>Actinomycetes</taxon>
        <taxon>Pseudonocardiales</taxon>
        <taxon>Pseudonocardiaceae</taxon>
        <taxon>Longimycelium</taxon>
    </lineage>
</organism>